<evidence type="ECO:0000313" key="3">
    <source>
        <dbReference type="Proteomes" id="UP000620124"/>
    </source>
</evidence>
<comment type="caution">
    <text evidence="2">The sequence shown here is derived from an EMBL/GenBank/DDBJ whole genome shotgun (WGS) entry which is preliminary data.</text>
</comment>
<sequence>MQLDNPLLFSPPHPLDNFAHSEISEDELCDAAMDIDPGGHPSLSDWETDSESGGYEGGLDLDEPLDTDEWNTFDEEEDQEEPFSHEEMIQQLEEMLSVDEEAELWDCRNETLTEQDRDNIAAFQLKMISNMPRVAFSQMRHAFRRKLAISSHWVMIHRIAILSGIEPQWFHCCPGSCMAYTGKHAPLQQCRFCEEPRLNSSGKPRRLFCYLPLIPRLQGFFMSPKKVEQLLYRHNYKPIPGTISDVFDGEGYKQLRTRNVMVDGKELSHRYFSGKYDIALGICTDSYLLFDRRRKGPSATPILADVYSFPPEIRTHLLDLMSCGVIAGPNCPKDEHSYLVLLDDELARLAIGVPTFNCVKREIFDLHVYNLFGMGDIIAIEKMLNIKGHNSLSACRSCEMKGRRNVAGREKIYYMPLAKPSKDGQVHESWDPRDLPLRTDDSFQAVLNEIDDAVLLGDKKNLAKYHGIKGLPALRRVGSLDRARSYPWDCMHLFFENIIPNLVKLWSGKYKGLDTGREDYEISDEVWTKIWEETADAIKNIPSDFCRSLAGGPGKFTAEAWCFWFVYMAPGLLKGRFSDRKYHIHCCELAEIIKTILSFTYTHAVIDTLEERIVQWVETYEEYYYQYCEDCLCACPLTIHGLLHVCADIKFCGPSWTTWTFFMERYCGFLKRGLRSKSQPWANLNNRVLNYAYLE</sequence>
<proteinExistence type="predicted"/>
<keyword evidence="3" id="KW-1185">Reference proteome</keyword>
<organism evidence="2 3">
    <name type="scientific">Mycena venus</name>
    <dbReference type="NCBI Taxonomy" id="2733690"/>
    <lineage>
        <taxon>Eukaryota</taxon>
        <taxon>Fungi</taxon>
        <taxon>Dikarya</taxon>
        <taxon>Basidiomycota</taxon>
        <taxon>Agaricomycotina</taxon>
        <taxon>Agaricomycetes</taxon>
        <taxon>Agaricomycetidae</taxon>
        <taxon>Agaricales</taxon>
        <taxon>Marasmiineae</taxon>
        <taxon>Mycenaceae</taxon>
        <taxon>Mycena</taxon>
    </lineage>
</organism>
<accession>A0A8H6X4U1</accession>
<dbReference type="PANTHER" id="PTHR46579">
    <property type="entry name" value="F5/8 TYPE C DOMAIN-CONTAINING PROTEIN-RELATED"/>
    <property type="match status" value="1"/>
</dbReference>
<dbReference type="EMBL" id="JACAZI010000027">
    <property type="protein sequence ID" value="KAF7334036.1"/>
    <property type="molecule type" value="Genomic_DNA"/>
</dbReference>
<dbReference type="PANTHER" id="PTHR46579:SF1">
    <property type="entry name" value="F5_8 TYPE C DOMAIN-CONTAINING PROTEIN"/>
    <property type="match status" value="1"/>
</dbReference>
<dbReference type="Proteomes" id="UP000620124">
    <property type="component" value="Unassembled WGS sequence"/>
</dbReference>
<dbReference type="Pfam" id="PF02992">
    <property type="entry name" value="Transposase_21"/>
    <property type="match status" value="1"/>
</dbReference>
<dbReference type="InterPro" id="IPR004242">
    <property type="entry name" value="Transposase_21"/>
</dbReference>
<protein>
    <recommendedName>
        <fullName evidence="4">Transposase family Tnp2 protein</fullName>
    </recommendedName>
</protein>
<dbReference type="OrthoDB" id="3242924at2759"/>
<reference evidence="2" key="1">
    <citation type="submission" date="2020-05" db="EMBL/GenBank/DDBJ databases">
        <title>Mycena genomes resolve the evolution of fungal bioluminescence.</title>
        <authorList>
            <person name="Tsai I.J."/>
        </authorList>
    </citation>
    <scope>NUCLEOTIDE SEQUENCE</scope>
    <source>
        <strain evidence="2">CCC161011</strain>
    </source>
</reference>
<evidence type="ECO:0000256" key="1">
    <source>
        <dbReference type="SAM" id="MobiDB-lite"/>
    </source>
</evidence>
<evidence type="ECO:0008006" key="4">
    <source>
        <dbReference type="Google" id="ProtNLM"/>
    </source>
</evidence>
<dbReference type="AlphaFoldDB" id="A0A8H6X4U1"/>
<evidence type="ECO:0000313" key="2">
    <source>
        <dbReference type="EMBL" id="KAF7334036.1"/>
    </source>
</evidence>
<feature type="region of interest" description="Disordered" evidence="1">
    <location>
        <begin position="32"/>
        <end position="67"/>
    </location>
</feature>
<gene>
    <name evidence="2" type="ORF">MVEN_02309100</name>
</gene>
<name>A0A8H6X4U1_9AGAR</name>